<evidence type="ECO:0000313" key="3">
    <source>
        <dbReference type="Proteomes" id="UP000291343"/>
    </source>
</evidence>
<sequence length="174" mass="18944">MTSCYSSSLVSATNQVYQSLAQLIKLCDNVLLEGEKAIDEENVAEVLQLVENAVQNLVALAVVKISEQKNKASEQPAKPSPLDQRSSTYSAELLAQRNSLPDIPLTPRERQILEQTSQHSAERHSHHNHSHSSETWCATNRTHRASATQTAQQLERGGAVSGEAASGAATRWSS</sequence>
<evidence type="ECO:0000256" key="1">
    <source>
        <dbReference type="SAM" id="MobiDB-lite"/>
    </source>
</evidence>
<reference evidence="2 3" key="1">
    <citation type="journal article" date="2017" name="Gigascience">
        <title>Genome sequence of the small brown planthopper, Laodelphax striatellus.</title>
        <authorList>
            <person name="Zhu J."/>
            <person name="Jiang F."/>
            <person name="Wang X."/>
            <person name="Yang P."/>
            <person name="Bao Y."/>
            <person name="Zhao W."/>
            <person name="Wang W."/>
            <person name="Lu H."/>
            <person name="Wang Q."/>
            <person name="Cui N."/>
            <person name="Li J."/>
            <person name="Chen X."/>
            <person name="Luo L."/>
            <person name="Yu J."/>
            <person name="Kang L."/>
            <person name="Cui F."/>
        </authorList>
    </citation>
    <scope>NUCLEOTIDE SEQUENCE [LARGE SCALE GENOMIC DNA]</scope>
    <source>
        <strain evidence="2">Lst14</strain>
    </source>
</reference>
<evidence type="ECO:0000313" key="2">
    <source>
        <dbReference type="EMBL" id="RZF49305.1"/>
    </source>
</evidence>
<proteinExistence type="predicted"/>
<accession>A0A482XT53</accession>
<dbReference type="Proteomes" id="UP000291343">
    <property type="component" value="Unassembled WGS sequence"/>
</dbReference>
<gene>
    <name evidence="2" type="ORF">LSTR_LSTR015545</name>
</gene>
<feature type="region of interest" description="Disordered" evidence="1">
    <location>
        <begin position="68"/>
        <end position="174"/>
    </location>
</feature>
<dbReference type="EMBL" id="QKKF02000083">
    <property type="protein sequence ID" value="RZF49305.1"/>
    <property type="molecule type" value="Genomic_DNA"/>
</dbReference>
<dbReference type="STRING" id="195883.A0A482XT53"/>
<dbReference type="AlphaFoldDB" id="A0A482XT53"/>
<organism evidence="2 3">
    <name type="scientific">Laodelphax striatellus</name>
    <name type="common">Small brown planthopper</name>
    <name type="synonym">Delphax striatella</name>
    <dbReference type="NCBI Taxonomy" id="195883"/>
    <lineage>
        <taxon>Eukaryota</taxon>
        <taxon>Metazoa</taxon>
        <taxon>Ecdysozoa</taxon>
        <taxon>Arthropoda</taxon>
        <taxon>Hexapoda</taxon>
        <taxon>Insecta</taxon>
        <taxon>Pterygota</taxon>
        <taxon>Neoptera</taxon>
        <taxon>Paraneoptera</taxon>
        <taxon>Hemiptera</taxon>
        <taxon>Auchenorrhyncha</taxon>
        <taxon>Fulgoroidea</taxon>
        <taxon>Delphacidae</taxon>
        <taxon>Criomorphinae</taxon>
        <taxon>Laodelphax</taxon>
    </lineage>
</organism>
<protein>
    <recommendedName>
        <fullName evidence="4">Vinculin</fullName>
    </recommendedName>
</protein>
<keyword evidence="3" id="KW-1185">Reference proteome</keyword>
<dbReference type="OrthoDB" id="25179at2759"/>
<dbReference type="InParanoid" id="A0A482XT53"/>
<dbReference type="SMR" id="A0A482XT53"/>
<feature type="compositionally biased region" description="Polar residues" evidence="1">
    <location>
        <begin position="134"/>
        <end position="153"/>
    </location>
</feature>
<evidence type="ECO:0008006" key="4">
    <source>
        <dbReference type="Google" id="ProtNLM"/>
    </source>
</evidence>
<name>A0A482XT53_LAOST</name>
<feature type="compositionally biased region" description="Low complexity" evidence="1">
    <location>
        <begin position="157"/>
        <end position="174"/>
    </location>
</feature>
<comment type="caution">
    <text evidence="2">The sequence shown here is derived from an EMBL/GenBank/DDBJ whole genome shotgun (WGS) entry which is preliminary data.</text>
</comment>